<dbReference type="EMBL" id="QBKT01000005">
    <property type="protein sequence ID" value="PTX60896.1"/>
    <property type="molecule type" value="Genomic_DNA"/>
</dbReference>
<accession>A0A2T6BXY4</accession>
<evidence type="ECO:0000313" key="2">
    <source>
        <dbReference type="EMBL" id="PTX60896.1"/>
    </source>
</evidence>
<organism evidence="2 3">
    <name type="scientific">Kordia periserrulae</name>
    <dbReference type="NCBI Taxonomy" id="701523"/>
    <lineage>
        <taxon>Bacteria</taxon>
        <taxon>Pseudomonadati</taxon>
        <taxon>Bacteroidota</taxon>
        <taxon>Flavobacteriia</taxon>
        <taxon>Flavobacteriales</taxon>
        <taxon>Flavobacteriaceae</taxon>
        <taxon>Kordia</taxon>
    </lineage>
</organism>
<keyword evidence="3" id="KW-1185">Reference proteome</keyword>
<evidence type="ECO:0000259" key="1">
    <source>
        <dbReference type="Pfam" id="PF10263"/>
    </source>
</evidence>
<name>A0A2T6BXY4_9FLAO</name>
<sequence length="215" mass="25413">MFEDCFFSKQICIFVYVKEILTKYIPERAVDATFELIKEHQVHLKIVNQRVTRHGDYRRMPDGRHLITVNAGENKYRFFVTLIHEIAHLVAYEKFGRFIKPHGIEWKRTFQQLMLPFINPQIFPVKILPIVANHFKNPKASSDTDAKFALALKQYDPENDKNYVFEIPHGSTFRLHNGKIFKRGNKRIKRYECVEIATGRVYLFNPNAEVELLRS</sequence>
<reference evidence="2 3" key="1">
    <citation type="submission" date="2018-04" db="EMBL/GenBank/DDBJ databases">
        <title>Genomic Encyclopedia of Archaeal and Bacterial Type Strains, Phase II (KMG-II): from individual species to whole genera.</title>
        <authorList>
            <person name="Goeker M."/>
        </authorList>
    </citation>
    <scope>NUCLEOTIDE SEQUENCE [LARGE SCALE GENOMIC DNA]</scope>
    <source>
        <strain evidence="2 3">DSM 25731</strain>
    </source>
</reference>
<proteinExistence type="predicted"/>
<dbReference type="AlphaFoldDB" id="A0A2T6BXY4"/>
<dbReference type="InterPro" id="IPR006640">
    <property type="entry name" value="SprT-like_domain"/>
</dbReference>
<gene>
    <name evidence="2" type="ORF">C8N46_10552</name>
</gene>
<dbReference type="GO" id="GO:0006950">
    <property type="term" value="P:response to stress"/>
    <property type="evidence" value="ECO:0007669"/>
    <property type="project" value="UniProtKB-ARBA"/>
</dbReference>
<protein>
    <submittedName>
        <fullName evidence="2">SprT-like family protein</fullName>
    </submittedName>
</protein>
<dbReference type="Pfam" id="PF10263">
    <property type="entry name" value="SprT-like"/>
    <property type="match status" value="1"/>
</dbReference>
<comment type="caution">
    <text evidence="2">The sequence shown here is derived from an EMBL/GenBank/DDBJ whole genome shotgun (WGS) entry which is preliminary data.</text>
</comment>
<feature type="domain" description="SprT-like" evidence="1">
    <location>
        <begin position="63"/>
        <end position="113"/>
    </location>
</feature>
<dbReference type="Proteomes" id="UP000244090">
    <property type="component" value="Unassembled WGS sequence"/>
</dbReference>
<evidence type="ECO:0000313" key="3">
    <source>
        <dbReference type="Proteomes" id="UP000244090"/>
    </source>
</evidence>